<evidence type="ECO:0000259" key="2">
    <source>
        <dbReference type="Pfam" id="PF21320"/>
    </source>
</evidence>
<evidence type="ECO:0000313" key="3">
    <source>
        <dbReference type="EMBL" id="EAR22122.1"/>
    </source>
</evidence>
<dbReference type="SUPFAM" id="SSF53335">
    <property type="entry name" value="S-adenosyl-L-methionine-dependent methyltransferases"/>
    <property type="match status" value="1"/>
</dbReference>
<sequence length="376" mass="41064">MRNTAAWVKPTQLGNPPIDSEVLTMRIDEERLNQLLERAVSDFGAAWHAPLVVIGDRLGLYRALAENGPLNSAELAARTQTHERYVREWLRAQAAGGYVSYDPDAERYYMSPEQSMVLANEDSPAFLIGAFQGAVAGLLATPKIEAAFRSGTGVGWDEHDAELFHATERLFRPGYAEYLVRDWIPALDGVADRLVSGTRVADIGCGFGASTILMAQAFPASSFTGYDYHENSIRIATERARGAGVADRVHFEVAGAKTYRGRDYDLVAAFDCLHDMGDPVGVAAHVLETLGPEGSWMIVEPFANDRVEDNLNLVGRAFYSISTMVCTPCSLAQEVGLGLGAQAGEARLREVVNEGGFRTFQRVAQTPFNLIFEARP</sequence>
<feature type="domain" description="Methyltransferase" evidence="1">
    <location>
        <begin position="196"/>
        <end position="305"/>
    </location>
</feature>
<dbReference type="InterPro" id="IPR025714">
    <property type="entry name" value="Methyltranfer_dom"/>
</dbReference>
<gene>
    <name evidence="3" type="ORF">NB231_04415</name>
</gene>
<dbReference type="RefSeq" id="WP_005000070.1">
    <property type="nucleotide sequence ID" value="NZ_CH672427.1"/>
</dbReference>
<dbReference type="Pfam" id="PF21320">
    <property type="entry name" value="WHD_Rv2258c"/>
    <property type="match status" value="1"/>
</dbReference>
<dbReference type="Gene3D" id="1.10.10.10">
    <property type="entry name" value="Winged helix-like DNA-binding domain superfamily/Winged helix DNA-binding domain"/>
    <property type="match status" value="1"/>
</dbReference>
<dbReference type="InterPro" id="IPR053173">
    <property type="entry name" value="SAM-binding_MTase"/>
</dbReference>
<feature type="domain" description="S-adenosylmethionine-dependent methyltransferase Rv2258c-like winged HTH" evidence="2">
    <location>
        <begin position="51"/>
        <end position="119"/>
    </location>
</feature>
<dbReference type="HOGENOM" id="CLU_063529_0_0_6"/>
<dbReference type="InterPro" id="IPR048711">
    <property type="entry name" value="WHD_Rv2258c"/>
</dbReference>
<evidence type="ECO:0000313" key="4">
    <source>
        <dbReference type="Proteomes" id="UP000003374"/>
    </source>
</evidence>
<evidence type="ECO:0000259" key="1">
    <source>
        <dbReference type="Pfam" id="PF13847"/>
    </source>
</evidence>
<name>A4BPW7_9GAMM</name>
<keyword evidence="4" id="KW-1185">Reference proteome</keyword>
<dbReference type="PANTHER" id="PTHR45128">
    <property type="entry name" value="METHYLTRANSFERASE TYPE 11"/>
    <property type="match status" value="1"/>
</dbReference>
<proteinExistence type="predicted"/>
<dbReference type="PANTHER" id="PTHR45128:SF2">
    <property type="entry name" value="METHYLTRANSFERASE DOMAIN-CONTAINING PROTEIN"/>
    <property type="match status" value="1"/>
</dbReference>
<dbReference type="Gene3D" id="3.40.50.150">
    <property type="entry name" value="Vaccinia Virus protein VP39"/>
    <property type="match status" value="1"/>
</dbReference>
<dbReference type="InterPro" id="IPR029063">
    <property type="entry name" value="SAM-dependent_MTases_sf"/>
</dbReference>
<dbReference type="Pfam" id="PF13847">
    <property type="entry name" value="Methyltransf_31"/>
    <property type="match status" value="1"/>
</dbReference>
<dbReference type="eggNOG" id="COG2519">
    <property type="taxonomic scope" value="Bacteria"/>
</dbReference>
<dbReference type="Proteomes" id="UP000003374">
    <property type="component" value="Unassembled WGS sequence"/>
</dbReference>
<dbReference type="CDD" id="cd02440">
    <property type="entry name" value="AdoMet_MTases"/>
    <property type="match status" value="1"/>
</dbReference>
<dbReference type="EMBL" id="AAOF01000004">
    <property type="protein sequence ID" value="EAR22122.1"/>
    <property type="molecule type" value="Genomic_DNA"/>
</dbReference>
<organism evidence="3 4">
    <name type="scientific">Nitrococcus mobilis Nb-231</name>
    <dbReference type="NCBI Taxonomy" id="314278"/>
    <lineage>
        <taxon>Bacteria</taxon>
        <taxon>Pseudomonadati</taxon>
        <taxon>Pseudomonadota</taxon>
        <taxon>Gammaproteobacteria</taxon>
        <taxon>Chromatiales</taxon>
        <taxon>Ectothiorhodospiraceae</taxon>
        <taxon>Nitrococcus</taxon>
    </lineage>
</organism>
<protein>
    <submittedName>
        <fullName evidence="3">Uncharacterized protein</fullName>
    </submittedName>
</protein>
<accession>A4BPW7</accession>
<dbReference type="SUPFAM" id="SSF46785">
    <property type="entry name" value="Winged helix' DNA-binding domain"/>
    <property type="match status" value="1"/>
</dbReference>
<comment type="caution">
    <text evidence="3">The sequence shown here is derived from an EMBL/GenBank/DDBJ whole genome shotgun (WGS) entry which is preliminary data.</text>
</comment>
<dbReference type="InterPro" id="IPR036390">
    <property type="entry name" value="WH_DNA-bd_sf"/>
</dbReference>
<dbReference type="STRING" id="314278.NB231_04415"/>
<dbReference type="InterPro" id="IPR036388">
    <property type="entry name" value="WH-like_DNA-bd_sf"/>
</dbReference>
<reference evidence="3 4" key="1">
    <citation type="submission" date="2006-02" db="EMBL/GenBank/DDBJ databases">
        <authorList>
            <person name="Waterbury J."/>
            <person name="Ferriera S."/>
            <person name="Johnson J."/>
            <person name="Kravitz S."/>
            <person name="Halpern A."/>
            <person name="Remington K."/>
            <person name="Beeson K."/>
            <person name="Tran B."/>
            <person name="Rogers Y.-H."/>
            <person name="Friedman R."/>
            <person name="Venter J.C."/>
        </authorList>
    </citation>
    <scope>NUCLEOTIDE SEQUENCE [LARGE SCALE GENOMIC DNA]</scope>
    <source>
        <strain evidence="3 4">Nb-231</strain>
    </source>
</reference>
<dbReference type="AlphaFoldDB" id="A4BPW7"/>